<keyword evidence="1" id="KW-0812">Transmembrane</keyword>
<keyword evidence="1" id="KW-1133">Transmembrane helix</keyword>
<dbReference type="EnsemblMetazoa" id="GBRI024348-RA">
    <property type="protein sequence ID" value="GBRI024348-PA"/>
    <property type="gene ID" value="GBRI024348"/>
</dbReference>
<evidence type="ECO:0000313" key="3">
    <source>
        <dbReference type="Proteomes" id="UP000091820"/>
    </source>
</evidence>
<reference evidence="2" key="2">
    <citation type="submission" date="2020-05" db="UniProtKB">
        <authorList>
            <consortium name="EnsemblMetazoa"/>
        </authorList>
    </citation>
    <scope>IDENTIFICATION</scope>
    <source>
        <strain evidence="2">IAEA</strain>
    </source>
</reference>
<name>A0A1A9WLW9_9MUSC</name>
<accession>A0A1A9WLW9</accession>
<sequence>MDINPSILGKSVTINYTFSRNAGAFTLRDFEVSYGIIDLDALVNLIAFVFYFGRFAAALWNHRSRHSAFSLKLFKAFSSNFGIKNQQVQVVVLTLLSYQHSIMFLIIKNAH</sequence>
<dbReference type="AlphaFoldDB" id="A0A1A9WLW9"/>
<protein>
    <submittedName>
        <fullName evidence="2">Uncharacterized protein</fullName>
    </submittedName>
</protein>
<evidence type="ECO:0000313" key="2">
    <source>
        <dbReference type="EnsemblMetazoa" id="GBRI024348-PA"/>
    </source>
</evidence>
<evidence type="ECO:0000256" key="1">
    <source>
        <dbReference type="SAM" id="Phobius"/>
    </source>
</evidence>
<reference evidence="3" key="1">
    <citation type="submission" date="2014-03" db="EMBL/GenBank/DDBJ databases">
        <authorList>
            <person name="Aksoy S."/>
            <person name="Warren W."/>
            <person name="Wilson R.K."/>
        </authorList>
    </citation>
    <scope>NUCLEOTIDE SEQUENCE [LARGE SCALE GENOMIC DNA]</scope>
    <source>
        <strain evidence="3">IAEA</strain>
    </source>
</reference>
<keyword evidence="3" id="KW-1185">Reference proteome</keyword>
<feature type="transmembrane region" description="Helical" evidence="1">
    <location>
        <begin position="41"/>
        <end position="60"/>
    </location>
</feature>
<keyword evidence="1" id="KW-0472">Membrane</keyword>
<dbReference type="Proteomes" id="UP000091820">
    <property type="component" value="Unassembled WGS sequence"/>
</dbReference>
<organism evidence="2 3">
    <name type="scientific">Glossina brevipalpis</name>
    <dbReference type="NCBI Taxonomy" id="37001"/>
    <lineage>
        <taxon>Eukaryota</taxon>
        <taxon>Metazoa</taxon>
        <taxon>Ecdysozoa</taxon>
        <taxon>Arthropoda</taxon>
        <taxon>Hexapoda</taxon>
        <taxon>Insecta</taxon>
        <taxon>Pterygota</taxon>
        <taxon>Neoptera</taxon>
        <taxon>Endopterygota</taxon>
        <taxon>Diptera</taxon>
        <taxon>Brachycera</taxon>
        <taxon>Muscomorpha</taxon>
        <taxon>Hippoboscoidea</taxon>
        <taxon>Glossinidae</taxon>
        <taxon>Glossina</taxon>
    </lineage>
</organism>
<dbReference type="VEuPathDB" id="VectorBase:GBRI024348"/>
<proteinExistence type="predicted"/>